<evidence type="ECO:0000256" key="2">
    <source>
        <dbReference type="ARBA" id="ARBA00022737"/>
    </source>
</evidence>
<dbReference type="AlphaFoldDB" id="A0AAD5LI91"/>
<dbReference type="PANTHER" id="PTHR44472:SF1">
    <property type="entry name" value="DDB1 AND CUL4 ASSOCIATED FACTOR 4"/>
    <property type="match status" value="1"/>
</dbReference>
<feature type="compositionally biased region" description="Basic and acidic residues" evidence="3">
    <location>
        <begin position="51"/>
        <end position="70"/>
    </location>
</feature>
<keyword evidence="1" id="KW-0853">WD repeat</keyword>
<dbReference type="SUPFAM" id="SSF50978">
    <property type="entry name" value="WD40 repeat-like"/>
    <property type="match status" value="1"/>
</dbReference>
<proteinExistence type="predicted"/>
<name>A0AAD5LI91_PYTIN</name>
<comment type="caution">
    <text evidence="4">The sequence shown here is derived from an EMBL/GenBank/DDBJ whole genome shotgun (WGS) entry which is preliminary data.</text>
</comment>
<gene>
    <name evidence="4" type="ORF">P43SY_007795</name>
</gene>
<feature type="region of interest" description="Disordered" evidence="3">
    <location>
        <begin position="45"/>
        <end position="77"/>
    </location>
</feature>
<dbReference type="Proteomes" id="UP001209570">
    <property type="component" value="Unassembled WGS sequence"/>
</dbReference>
<reference evidence="4" key="1">
    <citation type="submission" date="2021-12" db="EMBL/GenBank/DDBJ databases">
        <title>Prjna785345.</title>
        <authorList>
            <person name="Rujirawat T."/>
            <person name="Krajaejun T."/>
        </authorList>
    </citation>
    <scope>NUCLEOTIDE SEQUENCE</scope>
    <source>
        <strain evidence="4">Pi057C3</strain>
    </source>
</reference>
<dbReference type="EMBL" id="JAKCXM010000116">
    <property type="protein sequence ID" value="KAJ0401861.1"/>
    <property type="molecule type" value="Genomic_DNA"/>
</dbReference>
<keyword evidence="2" id="KW-0677">Repeat</keyword>
<accession>A0AAD5LI91</accession>
<evidence type="ECO:0000313" key="4">
    <source>
        <dbReference type="EMBL" id="KAJ0401861.1"/>
    </source>
</evidence>
<organism evidence="4 5">
    <name type="scientific">Pythium insidiosum</name>
    <name type="common">Pythiosis disease agent</name>
    <dbReference type="NCBI Taxonomy" id="114742"/>
    <lineage>
        <taxon>Eukaryota</taxon>
        <taxon>Sar</taxon>
        <taxon>Stramenopiles</taxon>
        <taxon>Oomycota</taxon>
        <taxon>Peronosporomycetes</taxon>
        <taxon>Pythiales</taxon>
        <taxon>Pythiaceae</taxon>
        <taxon>Pythium</taxon>
    </lineage>
</organism>
<dbReference type="InterPro" id="IPR015943">
    <property type="entry name" value="WD40/YVTN_repeat-like_dom_sf"/>
</dbReference>
<dbReference type="InterPro" id="IPR052254">
    <property type="entry name" value="CUL4-DDB1_E3_ligase_receptor"/>
</dbReference>
<keyword evidence="5" id="KW-1185">Reference proteome</keyword>
<evidence type="ECO:0000313" key="5">
    <source>
        <dbReference type="Proteomes" id="UP001209570"/>
    </source>
</evidence>
<protein>
    <submittedName>
        <fullName evidence="4">Uncharacterized protein</fullName>
    </submittedName>
</protein>
<sequence>MEVDATDEQPPRAEEKTKELPGFRYDPTSSRYFKLTTEELRAAKRQRRRLHETTTRNEPSRVAHKRETAGRPRGRRLSSGWMGALQRRELAMSWKPGARELLPAFYAARMATASLRSVALPLDTTRDRFTTMDVHVTASMIAVGLGTGQLRTYSIGRADTLSLQSSTPESGYCVSHLRLHPRHGSALLHCAIGAGSSSGVVQLYHDASALDAQRASAWAVVDPWVAEWSPTDRSKFSIGCAANGPRRQSGAALVEASSESLVFAPRPPTASDVLSQSFSRNSPWMLNGTRSGGLWLWDPRSPVVELSWRPQKRDQDGSVTSLHVLSDDRQAVVQRSNGALGVVDPRASSSLSSSSWSVVSALSAGRPDQFSRTLRCHVSSDESAVVAPSSHCAQVFALSSGRLLGTVHAADPMSSPFLEQALLQDTTIWVMGRHDVLTASMSATR</sequence>
<dbReference type="InterPro" id="IPR036322">
    <property type="entry name" value="WD40_repeat_dom_sf"/>
</dbReference>
<feature type="region of interest" description="Disordered" evidence="3">
    <location>
        <begin position="1"/>
        <end position="28"/>
    </location>
</feature>
<evidence type="ECO:0000256" key="1">
    <source>
        <dbReference type="ARBA" id="ARBA00022574"/>
    </source>
</evidence>
<dbReference type="Gene3D" id="2.130.10.10">
    <property type="entry name" value="YVTN repeat-like/Quinoprotein amine dehydrogenase"/>
    <property type="match status" value="1"/>
</dbReference>
<evidence type="ECO:0000256" key="3">
    <source>
        <dbReference type="SAM" id="MobiDB-lite"/>
    </source>
</evidence>
<dbReference type="PANTHER" id="PTHR44472">
    <property type="entry name" value="DDB1- AND CUL4-ASSOCIATED FACTOR 4-RELATED"/>
    <property type="match status" value="1"/>
</dbReference>
<feature type="compositionally biased region" description="Basic and acidic residues" evidence="3">
    <location>
        <begin position="9"/>
        <end position="21"/>
    </location>
</feature>